<evidence type="ECO:0000256" key="1">
    <source>
        <dbReference type="SAM" id="Coils"/>
    </source>
</evidence>
<feature type="coiled-coil region" evidence="1">
    <location>
        <begin position="593"/>
        <end position="641"/>
    </location>
</feature>
<protein>
    <submittedName>
        <fullName evidence="3">Uncharacterized protein</fullName>
    </submittedName>
</protein>
<name>A0AAD4RXY4_9MAGN</name>
<gene>
    <name evidence="3" type="ORF">MKW98_026038</name>
</gene>
<dbReference type="EMBL" id="JAJJMB010017069">
    <property type="protein sequence ID" value="KAI3842248.1"/>
    <property type="molecule type" value="Genomic_DNA"/>
</dbReference>
<dbReference type="Proteomes" id="UP001202328">
    <property type="component" value="Unassembled WGS sequence"/>
</dbReference>
<evidence type="ECO:0000313" key="4">
    <source>
        <dbReference type="Proteomes" id="UP001202328"/>
    </source>
</evidence>
<accession>A0AAD4RXY4</accession>
<evidence type="ECO:0000313" key="3">
    <source>
        <dbReference type="EMBL" id="KAI3842248.1"/>
    </source>
</evidence>
<keyword evidence="1" id="KW-0175">Coiled coil</keyword>
<comment type="caution">
    <text evidence="3">The sequence shown here is derived from an EMBL/GenBank/DDBJ whole genome shotgun (WGS) entry which is preliminary data.</text>
</comment>
<reference evidence="3" key="1">
    <citation type="submission" date="2022-04" db="EMBL/GenBank/DDBJ databases">
        <title>A functionally conserved STORR gene fusion in Papaver species that diverged 16.8 million years ago.</title>
        <authorList>
            <person name="Catania T."/>
        </authorList>
    </citation>
    <scope>NUCLEOTIDE SEQUENCE</scope>
    <source>
        <strain evidence="3">S-188037</strain>
    </source>
</reference>
<proteinExistence type="predicted"/>
<keyword evidence="2" id="KW-1133">Transmembrane helix</keyword>
<organism evidence="3 4">
    <name type="scientific">Papaver atlanticum</name>
    <dbReference type="NCBI Taxonomy" id="357466"/>
    <lineage>
        <taxon>Eukaryota</taxon>
        <taxon>Viridiplantae</taxon>
        <taxon>Streptophyta</taxon>
        <taxon>Embryophyta</taxon>
        <taxon>Tracheophyta</taxon>
        <taxon>Spermatophyta</taxon>
        <taxon>Magnoliopsida</taxon>
        <taxon>Ranunculales</taxon>
        <taxon>Papaveraceae</taxon>
        <taxon>Papaveroideae</taxon>
        <taxon>Papaver</taxon>
    </lineage>
</organism>
<keyword evidence="2" id="KW-0472">Membrane</keyword>
<keyword evidence="2" id="KW-0812">Transmembrane</keyword>
<feature type="transmembrane region" description="Helical" evidence="2">
    <location>
        <begin position="12"/>
        <end position="35"/>
    </location>
</feature>
<sequence length="660" mass="74359">MSILFAMMTLRFSFVPTILLQMTILLAKIAFWYLLRITLGTKMGGAEFKHPQIHEAQLVFYNTYLKGEAGMTKKVIIDSLYVAAGDISKPDDFVKLLVLYLCVTVFFADKTGSPLPSRYLDYVFAMDQYWFAEVTYFISKTEGEPGNSNPRILRWNTRVLAEKIQNEGISSLKKDLTGSFIDSLDEGEQSLVTPIEIRQISSDRIGEKMVRNRDRNGDSDSFPDRDAEILVVDQSKKIKISIEEPRPYEEGNVNYNYEPEHLPSSEPMIPAIPILPNQESGAKENENDVLCTSAKDLHGNGVHIENLLSFSEAHTTGVESLEVVELVEQPVDATVDTSFSNSQTLDSTLLTIPTSVDVIPSLNVSTSASAKERVEEFQSMDIFQIPEENENDTPHTSVQSLNCQDIHIGNSSSCSEEETMGIEPLEVVELVKEPMNATRDASSSICLTLDPTLLNVVSTNVTPSPTGCKSASAQERIEGFEFVGNLKIPEEYKTLYKKIYDKYGHMATKVTKFDDAKLLTCVTNLLKIISVMETVRGAELSVAMMERWEGFIREAEILEFNIKWLREGFSRLKNHWKSSFRVDIDIESHEQVLDAKQGKYVGLLTRKEELETELSEVNIEIRKAEAEISSDQEAIQEKQTKKNKFQHEPVLGIVLHELNF</sequence>
<keyword evidence="4" id="KW-1185">Reference proteome</keyword>
<dbReference type="AlphaFoldDB" id="A0AAD4RXY4"/>
<evidence type="ECO:0000256" key="2">
    <source>
        <dbReference type="SAM" id="Phobius"/>
    </source>
</evidence>